<sequence>MDIRLLRGAEIEPHIDDLARLRIQVFREFPYLYDGNLDYEAEYLATYVRSADSLCVLVRDEGRVVGASTALPLADETEEFQQPFIAAGWNPARIFYCAESVVLPAWRGRGLGVRFFVEREVHARKLGGFDWCAFCAVQRPVDHPRRPADYQPLDAFWARRGYRHHPELRTYYHWRDLDEAEESAKPMSFWLKELAS</sequence>
<dbReference type="InterPro" id="IPR016181">
    <property type="entry name" value="Acyl_CoA_acyltransferase"/>
</dbReference>
<accession>A0AA42Q801</accession>
<dbReference type="RefSeq" id="WP_279533674.1">
    <property type="nucleotide sequence ID" value="NZ_CP104579.1"/>
</dbReference>
<dbReference type="EMBL" id="JAOCJE010000001">
    <property type="protein sequence ID" value="MDH1338006.1"/>
    <property type="molecule type" value="Genomic_DNA"/>
</dbReference>
<dbReference type="AlphaFoldDB" id="A0AA42Q801"/>
<feature type="domain" description="N-acetyltransferase" evidence="1">
    <location>
        <begin position="1"/>
        <end position="192"/>
    </location>
</feature>
<protein>
    <submittedName>
        <fullName evidence="2">GNAT family N-acetyltransferase</fullName>
    </submittedName>
</protein>
<dbReference type="GO" id="GO:0016747">
    <property type="term" value="F:acyltransferase activity, transferring groups other than amino-acyl groups"/>
    <property type="evidence" value="ECO:0007669"/>
    <property type="project" value="InterPro"/>
</dbReference>
<evidence type="ECO:0000313" key="3">
    <source>
        <dbReference type="Proteomes" id="UP001161697"/>
    </source>
</evidence>
<dbReference type="SUPFAM" id="SSF55729">
    <property type="entry name" value="Acyl-CoA N-acyltransferases (Nat)"/>
    <property type="match status" value="1"/>
</dbReference>
<name>A0AA42Q801_ECTOL</name>
<gene>
    <name evidence="2" type="ORF">N5J11_01705</name>
</gene>
<dbReference type="Proteomes" id="UP001161697">
    <property type="component" value="Unassembled WGS sequence"/>
</dbReference>
<organism evidence="2 3">
    <name type="scientific">Ectopseudomonas oleovorans</name>
    <name type="common">Pseudomonas oleovorans</name>
    <dbReference type="NCBI Taxonomy" id="301"/>
    <lineage>
        <taxon>Bacteria</taxon>
        <taxon>Pseudomonadati</taxon>
        <taxon>Pseudomonadota</taxon>
        <taxon>Gammaproteobacteria</taxon>
        <taxon>Pseudomonadales</taxon>
        <taxon>Pseudomonadaceae</taxon>
        <taxon>Ectopseudomonas</taxon>
    </lineage>
</organism>
<evidence type="ECO:0000313" key="2">
    <source>
        <dbReference type="EMBL" id="MDH1338006.1"/>
    </source>
</evidence>
<proteinExistence type="predicted"/>
<evidence type="ECO:0000259" key="1">
    <source>
        <dbReference type="PROSITE" id="PS51186"/>
    </source>
</evidence>
<reference evidence="2" key="1">
    <citation type="submission" date="2022-09" db="EMBL/GenBank/DDBJ databases">
        <title>Intensive care unit water sources are persistently colonized with multi-drug resistant bacteria and are the site of extensive horizontal gene transfer of antibiotic resistance genes.</title>
        <authorList>
            <person name="Diorio-Toth L."/>
        </authorList>
    </citation>
    <scope>NUCLEOTIDE SEQUENCE</scope>
    <source>
        <strain evidence="2">GD03704</strain>
    </source>
</reference>
<dbReference type="Gene3D" id="3.40.630.30">
    <property type="match status" value="1"/>
</dbReference>
<dbReference type="InterPro" id="IPR000182">
    <property type="entry name" value="GNAT_dom"/>
</dbReference>
<comment type="caution">
    <text evidence="2">The sequence shown here is derived from an EMBL/GenBank/DDBJ whole genome shotgun (WGS) entry which is preliminary data.</text>
</comment>
<dbReference type="PROSITE" id="PS51186">
    <property type="entry name" value="GNAT"/>
    <property type="match status" value="1"/>
</dbReference>